<dbReference type="NCBIfam" id="TIGR02532">
    <property type="entry name" value="IV_pilin_GFxxxE"/>
    <property type="match status" value="1"/>
</dbReference>
<evidence type="ECO:0000313" key="3">
    <source>
        <dbReference type="Proteomes" id="UP000233414"/>
    </source>
</evidence>
<dbReference type="EMBL" id="PGYQ01000006">
    <property type="protein sequence ID" value="PKL72411.1"/>
    <property type="molecule type" value="Genomic_DNA"/>
</dbReference>
<evidence type="ECO:0000256" key="1">
    <source>
        <dbReference type="SAM" id="Phobius"/>
    </source>
</evidence>
<sequence>MFFNFKKTKKIIFLKKISMFQEKGFTILETVVALTIISVGILGILELFTQTIRSGEIGKNQEIAINLAQEGIEVIRNKRDSNWLDSKINWNSEIDETGYYKVNFKNDNIWEIIKLGEESFEKLYLKEEKIYIHETENNILSIFKRKIYIDNSETEILKITSTVQWTERGSEHSVIMRDDLYNWQ</sequence>
<keyword evidence="1" id="KW-1133">Transmembrane helix</keyword>
<protein>
    <recommendedName>
        <fullName evidence="4">Type II secretion system protein</fullName>
    </recommendedName>
</protein>
<keyword evidence="1" id="KW-0812">Transmembrane</keyword>
<proteinExistence type="predicted"/>
<dbReference type="Pfam" id="PF07963">
    <property type="entry name" value="N_methyl"/>
    <property type="match status" value="1"/>
</dbReference>
<comment type="caution">
    <text evidence="2">The sequence shown here is derived from an EMBL/GenBank/DDBJ whole genome shotgun (WGS) entry which is preliminary data.</text>
</comment>
<name>A0A2N1UNJ0_9BACT</name>
<evidence type="ECO:0008006" key="4">
    <source>
        <dbReference type="Google" id="ProtNLM"/>
    </source>
</evidence>
<feature type="transmembrane region" description="Helical" evidence="1">
    <location>
        <begin position="25"/>
        <end position="45"/>
    </location>
</feature>
<gene>
    <name evidence="2" type="ORF">CVV26_01965</name>
</gene>
<dbReference type="InterPro" id="IPR012902">
    <property type="entry name" value="N_methyl_site"/>
</dbReference>
<reference evidence="2 3" key="1">
    <citation type="journal article" date="2017" name="ISME J.">
        <title>Potential for microbial H2 and metal transformations associated with novel bacteria and archaea in deep terrestrial subsurface sediments.</title>
        <authorList>
            <person name="Hernsdorf A.W."/>
            <person name="Amano Y."/>
            <person name="Miyakawa K."/>
            <person name="Ise K."/>
            <person name="Suzuki Y."/>
            <person name="Anantharaman K."/>
            <person name="Probst A."/>
            <person name="Burstein D."/>
            <person name="Thomas B.C."/>
            <person name="Banfield J.F."/>
        </authorList>
    </citation>
    <scope>NUCLEOTIDE SEQUENCE [LARGE SCALE GENOMIC DNA]</scope>
    <source>
        <strain evidence="2">HGW-Kuenenbacteria-1</strain>
    </source>
</reference>
<accession>A0A2N1UNJ0</accession>
<organism evidence="2 3">
    <name type="scientific">Candidatus Kuenenbacteria bacterium HGW-Kuenenbacteria-1</name>
    <dbReference type="NCBI Taxonomy" id="2013812"/>
    <lineage>
        <taxon>Bacteria</taxon>
        <taxon>Candidatus Kueneniibacteriota</taxon>
    </lineage>
</organism>
<dbReference type="Proteomes" id="UP000233414">
    <property type="component" value="Unassembled WGS sequence"/>
</dbReference>
<keyword evidence="1" id="KW-0472">Membrane</keyword>
<dbReference type="AlphaFoldDB" id="A0A2N1UNJ0"/>
<evidence type="ECO:0000313" key="2">
    <source>
        <dbReference type="EMBL" id="PKL72411.1"/>
    </source>
</evidence>